<proteinExistence type="inferred from homology"/>
<comment type="similarity">
    <text evidence="1">Belongs to the LysR transcriptional regulatory family.</text>
</comment>
<feature type="domain" description="HTH lysR-type" evidence="5">
    <location>
        <begin position="6"/>
        <end position="63"/>
    </location>
</feature>
<dbReference type="Pfam" id="PF03466">
    <property type="entry name" value="LysR_substrate"/>
    <property type="match status" value="1"/>
</dbReference>
<evidence type="ECO:0000313" key="7">
    <source>
        <dbReference type="Proteomes" id="UP000023268"/>
    </source>
</evidence>
<dbReference type="Proteomes" id="UP000023268">
    <property type="component" value="Unassembled WGS sequence"/>
</dbReference>
<accession>A0A016XKD8</accession>
<dbReference type="GO" id="GO:0003677">
    <property type="term" value="F:DNA binding"/>
    <property type="evidence" value="ECO:0007669"/>
    <property type="project" value="UniProtKB-KW"/>
</dbReference>
<dbReference type="InterPro" id="IPR000847">
    <property type="entry name" value="LysR_HTH_N"/>
</dbReference>
<evidence type="ECO:0000256" key="1">
    <source>
        <dbReference type="ARBA" id="ARBA00009437"/>
    </source>
</evidence>
<keyword evidence="3" id="KW-0238">DNA-binding</keyword>
<dbReference type="OrthoDB" id="8583877at2"/>
<reference evidence="6 7" key="1">
    <citation type="submission" date="2014-02" db="EMBL/GenBank/DDBJ databases">
        <title>Draft Genome of Hylemonella gracilis isolated from the Niagara River.</title>
        <authorList>
            <person name="Pawlowski D.R."/>
            <person name="Koudelka G.B."/>
        </authorList>
    </citation>
    <scope>NUCLEOTIDE SEQUENCE [LARGE SCALE GENOMIC DNA]</scope>
    <source>
        <strain evidence="6 7">Niagara R</strain>
    </source>
</reference>
<dbReference type="PANTHER" id="PTHR30118:SF15">
    <property type="entry name" value="TRANSCRIPTIONAL REGULATORY PROTEIN"/>
    <property type="match status" value="1"/>
</dbReference>
<name>A0A016XKD8_9BURK</name>
<evidence type="ECO:0000256" key="3">
    <source>
        <dbReference type="ARBA" id="ARBA00023125"/>
    </source>
</evidence>
<dbReference type="Pfam" id="PF00126">
    <property type="entry name" value="HTH_1"/>
    <property type="match status" value="1"/>
</dbReference>
<dbReference type="CDD" id="cd08459">
    <property type="entry name" value="PBP2_DntR_NahR_LinR_like"/>
    <property type="match status" value="1"/>
</dbReference>
<dbReference type="RefSeq" id="WP_035609575.1">
    <property type="nucleotide sequence ID" value="NZ_JEMG01000001.1"/>
</dbReference>
<dbReference type="PANTHER" id="PTHR30118">
    <property type="entry name" value="HTH-TYPE TRANSCRIPTIONAL REGULATOR LEUO-RELATED"/>
    <property type="match status" value="1"/>
</dbReference>
<organism evidence="6 7">
    <name type="scientific">Hylemonella gracilis str. Niagara R</name>
    <dbReference type="NCBI Taxonomy" id="1458275"/>
    <lineage>
        <taxon>Bacteria</taxon>
        <taxon>Pseudomonadati</taxon>
        <taxon>Pseudomonadota</taxon>
        <taxon>Betaproteobacteria</taxon>
        <taxon>Burkholderiales</taxon>
        <taxon>Comamonadaceae</taxon>
        <taxon>Hylemonella</taxon>
    </lineage>
</organism>
<dbReference type="InterPro" id="IPR050389">
    <property type="entry name" value="LysR-type_TF"/>
</dbReference>
<dbReference type="Gene3D" id="3.40.190.10">
    <property type="entry name" value="Periplasmic binding protein-like II"/>
    <property type="match status" value="2"/>
</dbReference>
<dbReference type="AlphaFoldDB" id="A0A016XKD8"/>
<sequence>MDIRSVDLNLLVVFEAMRQHRSVTRAAEALGLSQPAMSAALARLRTLFDDALFVRSGAQMSPTPRAESLGSAIHRVVQTIESDILLPTMFDPATSTRTFTLLTPDIAEMNFLPRLLAHLSELAPGVNLKTLAMPRHMAASALESGAAELAIGYFPDLHRAGFYQQRLFRSSHVCLLRKQHSSIGKKLSMKQFLSASHAVVHPDGREHVFERFIQEKGIQRRVVVELSHFMSLLPIVENSDIIATVPKDLADFFVHHGEVRYVDAPVKPPVIDVHLFWHQRYQKDMAHTWLRKLVYEMFRKDKVS</sequence>
<dbReference type="SUPFAM" id="SSF53850">
    <property type="entry name" value="Periplasmic binding protein-like II"/>
    <property type="match status" value="1"/>
</dbReference>
<dbReference type="PRINTS" id="PR00039">
    <property type="entry name" value="HTHLYSR"/>
</dbReference>
<dbReference type="GO" id="GO:0003700">
    <property type="term" value="F:DNA-binding transcription factor activity"/>
    <property type="evidence" value="ECO:0007669"/>
    <property type="project" value="InterPro"/>
</dbReference>
<evidence type="ECO:0000313" key="6">
    <source>
        <dbReference type="EMBL" id="EYC52321.1"/>
    </source>
</evidence>
<evidence type="ECO:0000259" key="5">
    <source>
        <dbReference type="PROSITE" id="PS50931"/>
    </source>
</evidence>
<dbReference type="InterPro" id="IPR036390">
    <property type="entry name" value="WH_DNA-bd_sf"/>
</dbReference>
<dbReference type="eggNOG" id="COG0583">
    <property type="taxonomic scope" value="Bacteria"/>
</dbReference>
<protein>
    <submittedName>
        <fullName evidence="6">LysR family transcriptional regulator</fullName>
    </submittedName>
</protein>
<evidence type="ECO:0000256" key="2">
    <source>
        <dbReference type="ARBA" id="ARBA00023015"/>
    </source>
</evidence>
<dbReference type="EMBL" id="JEMG01000001">
    <property type="protein sequence ID" value="EYC52321.1"/>
    <property type="molecule type" value="Genomic_DNA"/>
</dbReference>
<dbReference type="STRING" id="1458275.AZ34_15500"/>
<gene>
    <name evidence="6" type="ORF">AZ34_15500</name>
</gene>
<dbReference type="PROSITE" id="PS50931">
    <property type="entry name" value="HTH_LYSR"/>
    <property type="match status" value="1"/>
</dbReference>
<dbReference type="Gene3D" id="1.10.10.10">
    <property type="entry name" value="Winged helix-like DNA-binding domain superfamily/Winged helix DNA-binding domain"/>
    <property type="match status" value="1"/>
</dbReference>
<dbReference type="InterPro" id="IPR036388">
    <property type="entry name" value="WH-like_DNA-bd_sf"/>
</dbReference>
<keyword evidence="4" id="KW-0804">Transcription</keyword>
<dbReference type="InterPro" id="IPR005119">
    <property type="entry name" value="LysR_subst-bd"/>
</dbReference>
<dbReference type="SUPFAM" id="SSF46785">
    <property type="entry name" value="Winged helix' DNA-binding domain"/>
    <property type="match status" value="1"/>
</dbReference>
<evidence type="ECO:0000256" key="4">
    <source>
        <dbReference type="ARBA" id="ARBA00023163"/>
    </source>
</evidence>
<comment type="caution">
    <text evidence="6">The sequence shown here is derived from an EMBL/GenBank/DDBJ whole genome shotgun (WGS) entry which is preliminary data.</text>
</comment>
<keyword evidence="2" id="KW-0805">Transcription regulation</keyword>